<dbReference type="InterPro" id="IPR001789">
    <property type="entry name" value="Sig_transdc_resp-reg_receiver"/>
</dbReference>
<evidence type="ECO:0000256" key="4">
    <source>
        <dbReference type="ARBA" id="ARBA00022679"/>
    </source>
</evidence>
<gene>
    <name evidence="10" type="ORF">FALBO_5699</name>
</gene>
<evidence type="ECO:0000256" key="2">
    <source>
        <dbReference type="ARBA" id="ARBA00012438"/>
    </source>
</evidence>
<feature type="domain" description="Response regulatory" evidence="9">
    <location>
        <begin position="1128"/>
        <end position="1249"/>
    </location>
</feature>
<dbReference type="InterPro" id="IPR005467">
    <property type="entry name" value="His_kinase_dom"/>
</dbReference>
<dbReference type="PANTHER" id="PTHR43047">
    <property type="entry name" value="TWO-COMPONENT HISTIDINE PROTEIN KINASE"/>
    <property type="match status" value="1"/>
</dbReference>
<dbReference type="InterPro" id="IPR003594">
    <property type="entry name" value="HATPase_dom"/>
</dbReference>
<dbReference type="InterPro" id="IPR036097">
    <property type="entry name" value="HisK_dim/P_sf"/>
</dbReference>
<feature type="compositionally biased region" description="Pro residues" evidence="7">
    <location>
        <begin position="295"/>
        <end position="305"/>
    </location>
</feature>
<dbReference type="Pfam" id="PF01590">
    <property type="entry name" value="GAF"/>
    <property type="match status" value="1"/>
</dbReference>
<evidence type="ECO:0000313" key="11">
    <source>
        <dbReference type="Proteomes" id="UP000554235"/>
    </source>
</evidence>
<proteinExistence type="predicted"/>
<evidence type="ECO:0000313" key="10">
    <source>
        <dbReference type="EMBL" id="KAF4467429.1"/>
    </source>
</evidence>
<evidence type="ECO:0000259" key="9">
    <source>
        <dbReference type="PROSITE" id="PS50110"/>
    </source>
</evidence>
<comment type="caution">
    <text evidence="10">The sequence shown here is derived from an EMBL/GenBank/DDBJ whole genome shotgun (WGS) entry which is preliminary data.</text>
</comment>
<accession>A0A8H4P9K7</accession>
<dbReference type="InterPro" id="IPR004358">
    <property type="entry name" value="Sig_transdc_His_kin-like_C"/>
</dbReference>
<dbReference type="SUPFAM" id="SSF55874">
    <property type="entry name" value="ATPase domain of HSP90 chaperone/DNA topoisomerase II/histidine kinase"/>
    <property type="match status" value="1"/>
</dbReference>
<feature type="modified residue" description="4-aspartylphosphate" evidence="6">
    <location>
        <position position="1179"/>
    </location>
</feature>
<keyword evidence="3 6" id="KW-0597">Phosphoprotein</keyword>
<dbReference type="PROSITE" id="PS50109">
    <property type="entry name" value="HIS_KIN"/>
    <property type="match status" value="1"/>
</dbReference>
<feature type="region of interest" description="Disordered" evidence="7">
    <location>
        <begin position="376"/>
        <end position="406"/>
    </location>
</feature>
<reference evidence="10 11" key="1">
    <citation type="submission" date="2020-01" db="EMBL/GenBank/DDBJ databases">
        <title>Identification and distribution of gene clusters putatively required for synthesis of sphingolipid metabolism inhibitors in phylogenetically diverse species of the filamentous fungus Fusarium.</title>
        <authorList>
            <person name="Kim H.-S."/>
            <person name="Busman M."/>
            <person name="Brown D.W."/>
            <person name="Divon H."/>
            <person name="Uhlig S."/>
            <person name="Proctor R.H."/>
        </authorList>
    </citation>
    <scope>NUCLEOTIDE SEQUENCE [LARGE SCALE GENOMIC DNA]</scope>
    <source>
        <strain evidence="10 11">NRRL 20459</strain>
    </source>
</reference>
<dbReference type="SMART" id="SM00448">
    <property type="entry name" value="REC"/>
    <property type="match status" value="1"/>
</dbReference>
<dbReference type="SMART" id="SM00065">
    <property type="entry name" value="GAF"/>
    <property type="match status" value="1"/>
</dbReference>
<dbReference type="Gene3D" id="3.30.565.10">
    <property type="entry name" value="Histidine kinase-like ATPase, C-terminal domain"/>
    <property type="match status" value="1"/>
</dbReference>
<feature type="region of interest" description="Disordered" evidence="7">
    <location>
        <begin position="292"/>
        <end position="337"/>
    </location>
</feature>
<evidence type="ECO:0000256" key="7">
    <source>
        <dbReference type="SAM" id="MobiDB-lite"/>
    </source>
</evidence>
<keyword evidence="4" id="KW-0808">Transferase</keyword>
<dbReference type="EC" id="2.7.13.3" evidence="2"/>
<dbReference type="CDD" id="cd17546">
    <property type="entry name" value="REC_hyHK_CKI1_RcsC-like"/>
    <property type="match status" value="1"/>
</dbReference>
<dbReference type="GO" id="GO:0005886">
    <property type="term" value="C:plasma membrane"/>
    <property type="evidence" value="ECO:0007669"/>
    <property type="project" value="TreeGrafter"/>
</dbReference>
<evidence type="ECO:0000256" key="5">
    <source>
        <dbReference type="ARBA" id="ARBA00022777"/>
    </source>
</evidence>
<sequence>MGTVAASTLGLCEGRRERETLKYLDPTLKAGTIRIPDSGIIPRSQLKTSADPALTAYAELATLRLGASRALISLFDSQFQHVIAEATPFSSLKPSVPSEHGAADGRELWLCGASLPRTLSICERALLEPQVESPNKSSDKRSSQIPPIYVIKDLATEPDSSPKLFVLGSTGDHFYAGVPIRTARGINIGVLCIFDRHPRRHFDSSCKELLRDLSATIMTHLETRRLRESHRRADRMVRGIGSFVEGSTTTSGWQGGPSMNSFVNIPDVEGSLNANQQRFSQSAGVTVREGIIAPRPEPPDIPPESPSYFRPKPLQHNAASSPVQSPISPEGPMHPIHHDDEVKHVFSKAANIVRESIETEGVLFLNASVSSFGRGVGNGTEETTSHSSSSSLSGEEGKGSASNATPADWPCRILGFSTSLNSSIDGDADHNTHSSFSENFLQRLIRHHPKGAIFNFGEDGSLQLSDLSSDEAVLVNSSVDSPSVEDSETTHQWTQGVHRRRRQSESRRQTEAIITMFPGARSVAFFPAWDPQRQRWFAGGFAYTKAGGRTFTVEGELSYLTAFGAVVMTQVLRTRAKMAERSKSDVLDSLSHEFRSPLHGIILGAELLRDTSLDALQGDMLHTIETCSRTLLDTIDHLLDWSRINKFRTTSGAVRRSTKKETSIEAGMMSIVSDINLDALTEEVVEAVYVGHCFQQIAADRQSKAQSSGRPIENALQWLDSAQAVEQSTTGRDNQYQTLEDVTVSLDITSGIPWAFRAQPGALRRIIMNLVGNSFKYTTQGFVTVTLDRDPDAEPVNKRHCNVRLTVADSGCGMSDDYLKNDVFTPFAQGHTLTPGTGLGLPLVKRIVRTLGGTITMESNIGEGTRVVVKVPIELAPSSVSTPTTPPHTNVSEFRELVDNLKGLRVQLLGFPKRSSQVDVFGTNLDEHDSMTRICRDWLLMEIVDAAETNTLRPDLVLYDPRYFAEYVENQHNNEMVPAVVICRSALAARQLATNYSQVLPEQTDRQLEFISQPVGPRKLARVLSLVFLRWMALQTSTAASPALLMASTERLRPLGGSQGSHIRLSAANSSDSGISGPGALQRRVGSSVSSIGDLRPRLLQSPLPNVVGNGGSNRSIHSLEIAEDDPTFLLVEDNLINMRMLMAFMKKLGLPYETATDGQQAVEKFRERPGRFGCVLMDISMPVMDGLQATRHIRAIEAEGKLIRCAILALTGLASDDAQQEAFASGVDLFLTKPVKLVELSQILTSRGLGTSLPPP</sequence>
<dbReference type="GO" id="GO:0000155">
    <property type="term" value="F:phosphorelay sensor kinase activity"/>
    <property type="evidence" value="ECO:0007669"/>
    <property type="project" value="InterPro"/>
</dbReference>
<dbReference type="SUPFAM" id="SSF52172">
    <property type="entry name" value="CheY-like"/>
    <property type="match status" value="1"/>
</dbReference>
<protein>
    <recommendedName>
        <fullName evidence="2">histidine kinase</fullName>
        <ecNumber evidence="2">2.7.13.3</ecNumber>
    </recommendedName>
</protein>
<dbReference type="SMART" id="SM00388">
    <property type="entry name" value="HisKA"/>
    <property type="match status" value="1"/>
</dbReference>
<feature type="domain" description="Histidine kinase" evidence="8">
    <location>
        <begin position="589"/>
        <end position="875"/>
    </location>
</feature>
<feature type="region of interest" description="Disordered" evidence="7">
    <location>
        <begin position="479"/>
        <end position="508"/>
    </location>
</feature>
<dbReference type="SUPFAM" id="SSF55781">
    <property type="entry name" value="GAF domain-like"/>
    <property type="match status" value="1"/>
</dbReference>
<comment type="catalytic activity">
    <reaction evidence="1">
        <text>ATP + protein L-histidine = ADP + protein N-phospho-L-histidine.</text>
        <dbReference type="EC" id="2.7.13.3"/>
    </reaction>
</comment>
<dbReference type="Gene3D" id="3.30.450.40">
    <property type="match status" value="1"/>
</dbReference>
<evidence type="ECO:0000256" key="1">
    <source>
        <dbReference type="ARBA" id="ARBA00000085"/>
    </source>
</evidence>
<dbReference type="Gene3D" id="3.40.50.2300">
    <property type="match status" value="1"/>
</dbReference>
<dbReference type="PROSITE" id="PS50110">
    <property type="entry name" value="RESPONSE_REGULATORY"/>
    <property type="match status" value="1"/>
</dbReference>
<organism evidence="10 11">
    <name type="scientific">Fusarium albosuccineum</name>
    <dbReference type="NCBI Taxonomy" id="1237068"/>
    <lineage>
        <taxon>Eukaryota</taxon>
        <taxon>Fungi</taxon>
        <taxon>Dikarya</taxon>
        <taxon>Ascomycota</taxon>
        <taxon>Pezizomycotina</taxon>
        <taxon>Sordariomycetes</taxon>
        <taxon>Hypocreomycetidae</taxon>
        <taxon>Hypocreales</taxon>
        <taxon>Nectriaceae</taxon>
        <taxon>Fusarium</taxon>
        <taxon>Fusarium decemcellulare species complex</taxon>
    </lineage>
</organism>
<feature type="compositionally biased region" description="Polar residues" evidence="7">
    <location>
        <begin position="317"/>
        <end position="327"/>
    </location>
</feature>
<dbReference type="Pfam" id="PF00072">
    <property type="entry name" value="Response_reg"/>
    <property type="match status" value="1"/>
</dbReference>
<evidence type="ECO:0000256" key="6">
    <source>
        <dbReference type="PROSITE-ProRule" id="PRU00169"/>
    </source>
</evidence>
<dbReference type="SMART" id="SM00387">
    <property type="entry name" value="HATPase_c"/>
    <property type="match status" value="1"/>
</dbReference>
<feature type="compositionally biased region" description="Low complexity" evidence="7">
    <location>
        <begin position="379"/>
        <end position="402"/>
    </location>
</feature>
<evidence type="ECO:0000259" key="8">
    <source>
        <dbReference type="PROSITE" id="PS50109"/>
    </source>
</evidence>
<keyword evidence="11" id="KW-1185">Reference proteome</keyword>
<dbReference type="InterPro" id="IPR003661">
    <property type="entry name" value="HisK_dim/P_dom"/>
</dbReference>
<dbReference type="AlphaFoldDB" id="A0A8H4P9K7"/>
<dbReference type="InterPro" id="IPR011006">
    <property type="entry name" value="CheY-like_superfamily"/>
</dbReference>
<dbReference type="Proteomes" id="UP000554235">
    <property type="component" value="Unassembled WGS sequence"/>
</dbReference>
<dbReference type="EMBL" id="JAADYS010000747">
    <property type="protein sequence ID" value="KAF4467429.1"/>
    <property type="molecule type" value="Genomic_DNA"/>
</dbReference>
<dbReference type="InterPro" id="IPR036890">
    <property type="entry name" value="HATPase_C_sf"/>
</dbReference>
<dbReference type="Gene3D" id="1.10.287.130">
    <property type="match status" value="1"/>
</dbReference>
<dbReference type="Pfam" id="PF02518">
    <property type="entry name" value="HATPase_c"/>
    <property type="match status" value="1"/>
</dbReference>
<dbReference type="GO" id="GO:0009927">
    <property type="term" value="F:histidine phosphotransfer kinase activity"/>
    <property type="evidence" value="ECO:0007669"/>
    <property type="project" value="TreeGrafter"/>
</dbReference>
<dbReference type="PRINTS" id="PR00344">
    <property type="entry name" value="BCTRLSENSOR"/>
</dbReference>
<dbReference type="OrthoDB" id="303614at2759"/>
<dbReference type="Pfam" id="PF00512">
    <property type="entry name" value="HisKA"/>
    <property type="match status" value="1"/>
</dbReference>
<dbReference type="InterPro" id="IPR003018">
    <property type="entry name" value="GAF"/>
</dbReference>
<keyword evidence="5" id="KW-0418">Kinase</keyword>
<dbReference type="CDD" id="cd00082">
    <property type="entry name" value="HisKA"/>
    <property type="match status" value="1"/>
</dbReference>
<dbReference type="PANTHER" id="PTHR43047:SF72">
    <property type="entry name" value="OSMOSENSING HISTIDINE PROTEIN KINASE SLN1"/>
    <property type="match status" value="1"/>
</dbReference>
<evidence type="ECO:0000256" key="3">
    <source>
        <dbReference type="ARBA" id="ARBA00022553"/>
    </source>
</evidence>
<dbReference type="SUPFAM" id="SSF47384">
    <property type="entry name" value="Homodimeric domain of signal transducing histidine kinase"/>
    <property type="match status" value="1"/>
</dbReference>
<dbReference type="InterPro" id="IPR029016">
    <property type="entry name" value="GAF-like_dom_sf"/>
</dbReference>
<name>A0A8H4P9K7_9HYPO</name>